<sequence length="77" mass="9213">MWLIVLWPLAGWLLEVFLMARIPGNHPWFGGATPEGYFPIDWWKTSWQWWQPEMFSRKLDPDTRKRAVEALKNTDPV</sequence>
<organism evidence="1 2">
    <name type="scientific">Corynebacterium argentoratense DSM 44202</name>
    <dbReference type="NCBI Taxonomy" id="1348662"/>
    <lineage>
        <taxon>Bacteria</taxon>
        <taxon>Bacillati</taxon>
        <taxon>Actinomycetota</taxon>
        <taxon>Actinomycetes</taxon>
        <taxon>Mycobacteriales</taxon>
        <taxon>Corynebacteriaceae</taxon>
        <taxon>Corynebacterium</taxon>
    </lineage>
</organism>
<dbReference type="OrthoDB" id="4409427at2"/>
<keyword evidence="2" id="KW-1185">Reference proteome</keyword>
<name>U3GYB2_9CORY</name>
<evidence type="ECO:0000313" key="1">
    <source>
        <dbReference type="EMBL" id="AGU15668.1"/>
    </source>
</evidence>
<reference evidence="1 2" key="1">
    <citation type="journal article" date="2013" name="Genome Announc.">
        <title>Whole-Genome Sequence of the Clinical Strain Corynebacterium argentoratense DSM 44202, Isolated from a Human Throat Specimen.</title>
        <authorList>
            <person name="Bomholt C."/>
            <person name="Glaub A."/>
            <person name="Gravermann K."/>
            <person name="Albersmeier A."/>
            <person name="Brinkrolf K."/>
            <person name="Ruckert C."/>
            <person name="Tauch A."/>
        </authorList>
    </citation>
    <scope>NUCLEOTIDE SEQUENCE [LARGE SCALE GENOMIC DNA]</scope>
    <source>
        <strain evidence="1">DSM 44202</strain>
    </source>
</reference>
<dbReference type="Proteomes" id="UP000016943">
    <property type="component" value="Chromosome"/>
</dbReference>
<dbReference type="HOGENOM" id="CLU_2632098_0_0_11"/>
<dbReference type="EMBL" id="CP006365">
    <property type="protein sequence ID" value="AGU15668.1"/>
    <property type="molecule type" value="Genomic_DNA"/>
</dbReference>
<dbReference type="STRING" id="1348662.CARG_07755"/>
<dbReference type="KEGG" id="caz:CARG_07755"/>
<dbReference type="GeneID" id="78250300"/>
<proteinExistence type="predicted"/>
<dbReference type="PATRIC" id="fig|1348662.3.peg.1532"/>
<dbReference type="AlphaFoldDB" id="U3GYB2"/>
<protein>
    <submittedName>
        <fullName evidence="1">Uncharacterized protein</fullName>
    </submittedName>
</protein>
<accession>U3GYB2</accession>
<dbReference type="RefSeq" id="WP_021012058.1">
    <property type="nucleotide sequence ID" value="NC_022198.1"/>
</dbReference>
<evidence type="ECO:0000313" key="2">
    <source>
        <dbReference type="Proteomes" id="UP000016943"/>
    </source>
</evidence>
<gene>
    <name evidence="1" type="ORF">CARG_07755</name>
</gene>